<dbReference type="Proteomes" id="UP000220340">
    <property type="component" value="Unassembled WGS sequence"/>
</dbReference>
<gene>
    <name evidence="1" type="ORF">CRI78_03895</name>
</gene>
<sequence>MSTLEFVSASADGIVANAAPLVTAPALVAGLGAHPALTVPLVCGRPTGTAEIWRRLDEAARFFGAEIRPVSALHDALHGFLAEAAARHGQVTVAAQIQLIEVDGQNEFVVAGTVIDATRPEPVALAAQRGPLQDRTPHWRRMAARTSSRAEARLVEQDLNARGYADVVTVDGALIGNPGLGALIVETADGKTGLGADVLTLLQAAGLLDAAVPCTDLPLALSGAKRVWWVSPRFETHPVRVIGTHHFESEVPGHE</sequence>
<protein>
    <submittedName>
        <fullName evidence="1">Uncharacterized protein</fullName>
    </submittedName>
</protein>
<keyword evidence="2" id="KW-1185">Reference proteome</keyword>
<accession>A0A1Q4HIY7</accession>
<evidence type="ECO:0000313" key="2">
    <source>
        <dbReference type="Proteomes" id="UP000220340"/>
    </source>
</evidence>
<evidence type="ECO:0000313" key="1">
    <source>
        <dbReference type="EMBL" id="PEG55775.1"/>
    </source>
</evidence>
<proteinExistence type="predicted"/>
<dbReference type="STRING" id="1801.BRW64_04325"/>
<dbReference type="EMBL" id="PDCR01000004">
    <property type="protein sequence ID" value="PEG55775.1"/>
    <property type="molecule type" value="Genomic_DNA"/>
</dbReference>
<comment type="caution">
    <text evidence="1">The sequence shown here is derived from an EMBL/GenBank/DDBJ whole genome shotgun (WGS) entry which is preliminary data.</text>
</comment>
<dbReference type="OrthoDB" id="4717310at2"/>
<organism evidence="1 2">
    <name type="scientific">Mycolicibacterium diernhoferi</name>
    <dbReference type="NCBI Taxonomy" id="1801"/>
    <lineage>
        <taxon>Bacteria</taxon>
        <taxon>Bacillati</taxon>
        <taxon>Actinomycetota</taxon>
        <taxon>Actinomycetes</taxon>
        <taxon>Mycobacteriales</taxon>
        <taxon>Mycobacteriaceae</taxon>
        <taxon>Mycolicibacterium</taxon>
    </lineage>
</organism>
<name>A0A1Q4HIY7_9MYCO</name>
<dbReference type="RefSeq" id="WP_073854677.1">
    <property type="nucleotide sequence ID" value="NZ_BAAATC010000019.1"/>
</dbReference>
<reference evidence="1 2" key="1">
    <citation type="submission" date="2017-10" db="EMBL/GenBank/DDBJ databases">
        <title>The new phylogeny of genus Mycobacterium.</title>
        <authorList>
            <person name="Tortoli E."/>
            <person name="Trovato A."/>
            <person name="Cirillo D.M."/>
        </authorList>
    </citation>
    <scope>NUCLEOTIDE SEQUENCE [LARGE SCALE GENOMIC DNA]</scope>
    <source>
        <strain evidence="1 2">IP141170001</strain>
    </source>
</reference>
<dbReference type="AlphaFoldDB" id="A0A1Q4HIY7"/>